<feature type="domain" description="PX" evidence="5">
    <location>
        <begin position="350"/>
        <end position="471"/>
    </location>
</feature>
<dbReference type="AlphaFoldDB" id="A0AAD5XLX4"/>
<evidence type="ECO:0000313" key="7">
    <source>
        <dbReference type="Proteomes" id="UP001212152"/>
    </source>
</evidence>
<dbReference type="GO" id="GO:0035091">
    <property type="term" value="F:phosphatidylinositol binding"/>
    <property type="evidence" value="ECO:0007669"/>
    <property type="project" value="InterPro"/>
</dbReference>
<dbReference type="GO" id="GO:0031410">
    <property type="term" value="C:cytoplasmic vesicle"/>
    <property type="evidence" value="ECO:0007669"/>
    <property type="project" value="TreeGrafter"/>
</dbReference>
<sequence>MAGLDPGRGSRQSSLGYSIPTITRTWSDSSSADTPPGTATPAESVPAAKPVSMRSSLFRRSSSSESLTTEETILSNVFAGYIAPTIAEALLENDGLEVVPVYDAIAIWDYDPESDEDAVRFKAGDRLKVFGKQDVRSTVLGAGDWQDGTDWNWQQEVEVQEGWCQVEARGVVGFAPVAYMRFASDNTPMETRSEVELAIAERPTLASFDPLPATITQSHLADSFLGSGSAAEMSITTSAADSSESRLNYPSAMTALGNGVGAITGRVRKSLKRLLGSWFDADSVQEFIVGSERGGSFPSSPMLVDADFDFSVELDRGAISPTGDTHLIQRDYTWASSAPKFNVTIQSAERRRKVSLPPSSSRATVTDDYIVYKCITWFQDDDPGTFTALTVYRRYADFDWLASHLQSRFPPDVVPLPTLPPKHILSARRFDSEYVEARRRRLERYLNAIARHPVLKAEEALVLFLSCGGQSERGLSEDDADDARQPAEYDAMQVDIVEDDQEWLVGKRDHDAAMTRTLRGGTAGPASFFKRIVLAKDLHPENEYPNMMDRFATHLSLVESHLDPLVESANKHQQCTANLNTRYRDLAACLEILGRGRPEAGRHLRNLASCWKRGCFECHEFSNALLAVSKHLNGVADTYANHAKDDLIVFAESVREYQTAVASFQALSQLHDLAESRADELKRRTVDTNSQQRPPIPAQIQHQKKTPSSSEPLPHRDNYPSHHSTPTTTTAAGAAGMKRRLETILAVSQAEVERLHGEKTQQWDAWVRGWVDSQIVVQEKVLNHLYAARDALAQK</sequence>
<protein>
    <submittedName>
        <fullName evidence="6">Uncharacterized protein</fullName>
    </submittedName>
</protein>
<proteinExistence type="predicted"/>
<dbReference type="PROSITE" id="PS50002">
    <property type="entry name" value="SH3"/>
    <property type="match status" value="1"/>
</dbReference>
<evidence type="ECO:0000256" key="2">
    <source>
        <dbReference type="PROSITE-ProRule" id="PRU00192"/>
    </source>
</evidence>
<feature type="compositionally biased region" description="Low complexity" evidence="3">
    <location>
        <begin position="721"/>
        <end position="734"/>
    </location>
</feature>
<dbReference type="Gene3D" id="1.20.1270.60">
    <property type="entry name" value="Arfaptin homology (AH) domain/BAR domain"/>
    <property type="match status" value="1"/>
</dbReference>
<dbReference type="PANTHER" id="PTHR45827">
    <property type="entry name" value="SORTING NEXIN"/>
    <property type="match status" value="1"/>
</dbReference>
<dbReference type="GO" id="GO:0005886">
    <property type="term" value="C:plasma membrane"/>
    <property type="evidence" value="ECO:0007669"/>
    <property type="project" value="TreeGrafter"/>
</dbReference>
<evidence type="ECO:0000256" key="1">
    <source>
        <dbReference type="ARBA" id="ARBA00022443"/>
    </source>
</evidence>
<keyword evidence="1 2" id="KW-0728">SH3 domain</keyword>
<dbReference type="GO" id="GO:0006897">
    <property type="term" value="P:endocytosis"/>
    <property type="evidence" value="ECO:0007669"/>
    <property type="project" value="TreeGrafter"/>
</dbReference>
<dbReference type="InterPro" id="IPR001452">
    <property type="entry name" value="SH3_domain"/>
</dbReference>
<feature type="compositionally biased region" description="Polar residues" evidence="3">
    <location>
        <begin position="10"/>
        <end position="33"/>
    </location>
</feature>
<dbReference type="PANTHER" id="PTHR45827:SF1">
    <property type="entry name" value="SORTING NEXIN"/>
    <property type="match status" value="1"/>
</dbReference>
<dbReference type="PROSITE" id="PS50195">
    <property type="entry name" value="PX"/>
    <property type="match status" value="1"/>
</dbReference>
<dbReference type="SUPFAM" id="SSF50044">
    <property type="entry name" value="SH3-domain"/>
    <property type="match status" value="1"/>
</dbReference>
<dbReference type="CDD" id="cd00174">
    <property type="entry name" value="SH3"/>
    <property type="match status" value="1"/>
</dbReference>
<dbReference type="InterPro" id="IPR001683">
    <property type="entry name" value="PX_dom"/>
</dbReference>
<name>A0AAD5XLX4_9FUNG</name>
<reference evidence="6" key="1">
    <citation type="submission" date="2020-05" db="EMBL/GenBank/DDBJ databases">
        <title>Phylogenomic resolution of chytrid fungi.</title>
        <authorList>
            <person name="Stajich J.E."/>
            <person name="Amses K."/>
            <person name="Simmons R."/>
            <person name="Seto K."/>
            <person name="Myers J."/>
            <person name="Bonds A."/>
            <person name="Quandt C.A."/>
            <person name="Barry K."/>
            <person name="Liu P."/>
            <person name="Grigoriev I."/>
            <person name="Longcore J.E."/>
            <person name="James T.Y."/>
        </authorList>
    </citation>
    <scope>NUCLEOTIDE SEQUENCE</scope>
    <source>
        <strain evidence="6">JEL0379</strain>
    </source>
</reference>
<keyword evidence="7" id="KW-1185">Reference proteome</keyword>
<dbReference type="Gene3D" id="2.30.30.40">
    <property type="entry name" value="SH3 Domains"/>
    <property type="match status" value="1"/>
</dbReference>
<organism evidence="6 7">
    <name type="scientific">Geranomyces variabilis</name>
    <dbReference type="NCBI Taxonomy" id="109894"/>
    <lineage>
        <taxon>Eukaryota</taxon>
        <taxon>Fungi</taxon>
        <taxon>Fungi incertae sedis</taxon>
        <taxon>Chytridiomycota</taxon>
        <taxon>Chytridiomycota incertae sedis</taxon>
        <taxon>Chytridiomycetes</taxon>
        <taxon>Spizellomycetales</taxon>
        <taxon>Powellomycetaceae</taxon>
        <taxon>Geranomyces</taxon>
    </lineage>
</organism>
<dbReference type="EMBL" id="JADGJQ010000041">
    <property type="protein sequence ID" value="KAJ3176412.1"/>
    <property type="molecule type" value="Genomic_DNA"/>
</dbReference>
<dbReference type="InterPro" id="IPR036871">
    <property type="entry name" value="PX_dom_sf"/>
</dbReference>
<dbReference type="SUPFAM" id="SSF64268">
    <property type="entry name" value="PX domain"/>
    <property type="match status" value="1"/>
</dbReference>
<comment type="caution">
    <text evidence="6">The sequence shown here is derived from an EMBL/GenBank/DDBJ whole genome shotgun (WGS) entry which is preliminary data.</text>
</comment>
<evidence type="ECO:0000313" key="6">
    <source>
        <dbReference type="EMBL" id="KAJ3176412.1"/>
    </source>
</evidence>
<dbReference type="GO" id="GO:0016197">
    <property type="term" value="P:endosomal transport"/>
    <property type="evidence" value="ECO:0007669"/>
    <property type="project" value="TreeGrafter"/>
</dbReference>
<dbReference type="InterPro" id="IPR027267">
    <property type="entry name" value="AH/BAR_dom_sf"/>
</dbReference>
<dbReference type="GO" id="GO:0097320">
    <property type="term" value="P:plasma membrane tubulation"/>
    <property type="evidence" value="ECO:0007669"/>
    <property type="project" value="TreeGrafter"/>
</dbReference>
<gene>
    <name evidence="6" type="ORF">HDU87_005281</name>
</gene>
<dbReference type="Proteomes" id="UP001212152">
    <property type="component" value="Unassembled WGS sequence"/>
</dbReference>
<evidence type="ECO:0000259" key="5">
    <source>
        <dbReference type="PROSITE" id="PS50195"/>
    </source>
</evidence>
<evidence type="ECO:0000259" key="4">
    <source>
        <dbReference type="PROSITE" id="PS50002"/>
    </source>
</evidence>
<dbReference type="SMART" id="SM00312">
    <property type="entry name" value="PX"/>
    <property type="match status" value="1"/>
</dbReference>
<dbReference type="InterPro" id="IPR036028">
    <property type="entry name" value="SH3-like_dom_sf"/>
</dbReference>
<feature type="domain" description="SH3" evidence="4">
    <location>
        <begin position="99"/>
        <end position="185"/>
    </location>
</feature>
<accession>A0AAD5XLX4</accession>
<feature type="region of interest" description="Disordered" evidence="3">
    <location>
        <begin position="1"/>
        <end position="53"/>
    </location>
</feature>
<evidence type="ECO:0000256" key="3">
    <source>
        <dbReference type="SAM" id="MobiDB-lite"/>
    </source>
</evidence>
<dbReference type="Gene3D" id="3.30.1520.10">
    <property type="entry name" value="Phox-like domain"/>
    <property type="match status" value="1"/>
</dbReference>
<feature type="region of interest" description="Disordered" evidence="3">
    <location>
        <begin position="681"/>
        <end position="734"/>
    </location>
</feature>
<dbReference type="Pfam" id="PF00787">
    <property type="entry name" value="PX"/>
    <property type="match status" value="1"/>
</dbReference>